<dbReference type="EMBL" id="KE343933">
    <property type="protein sequence ID" value="EXB47699.1"/>
    <property type="molecule type" value="Genomic_DNA"/>
</dbReference>
<sequence>MVSNTRTQTNLVEPSLPSPHRFLRSLDLLCPTSSPICTSQFWSNLPTPRRLFVAEDASAPEAALVIKANLVNQERPLSPNAWVKQL</sequence>
<dbReference type="AlphaFoldDB" id="W9QZV3"/>
<evidence type="ECO:0000313" key="1">
    <source>
        <dbReference type="EMBL" id="EXB47699.1"/>
    </source>
</evidence>
<proteinExistence type="predicted"/>
<accession>W9QZV3</accession>
<name>W9QZV3_9ROSA</name>
<evidence type="ECO:0000313" key="2">
    <source>
        <dbReference type="Proteomes" id="UP000030645"/>
    </source>
</evidence>
<protein>
    <submittedName>
        <fullName evidence="1">Uncharacterized protein</fullName>
    </submittedName>
</protein>
<gene>
    <name evidence="1" type="ORF">L484_010483</name>
</gene>
<organism evidence="1 2">
    <name type="scientific">Morus notabilis</name>
    <dbReference type="NCBI Taxonomy" id="981085"/>
    <lineage>
        <taxon>Eukaryota</taxon>
        <taxon>Viridiplantae</taxon>
        <taxon>Streptophyta</taxon>
        <taxon>Embryophyta</taxon>
        <taxon>Tracheophyta</taxon>
        <taxon>Spermatophyta</taxon>
        <taxon>Magnoliopsida</taxon>
        <taxon>eudicotyledons</taxon>
        <taxon>Gunneridae</taxon>
        <taxon>Pentapetalae</taxon>
        <taxon>rosids</taxon>
        <taxon>fabids</taxon>
        <taxon>Rosales</taxon>
        <taxon>Moraceae</taxon>
        <taxon>Moreae</taxon>
        <taxon>Morus</taxon>
    </lineage>
</organism>
<keyword evidence="2" id="KW-1185">Reference proteome</keyword>
<reference evidence="2" key="1">
    <citation type="submission" date="2013-01" db="EMBL/GenBank/DDBJ databases">
        <title>Draft Genome Sequence of a Mulberry Tree, Morus notabilis C.K. Schneid.</title>
        <authorList>
            <person name="He N."/>
            <person name="Zhao S."/>
        </authorList>
    </citation>
    <scope>NUCLEOTIDE SEQUENCE</scope>
</reference>
<dbReference type="Proteomes" id="UP000030645">
    <property type="component" value="Unassembled WGS sequence"/>
</dbReference>